<dbReference type="Pfam" id="PF05995">
    <property type="entry name" value="CDO_I"/>
    <property type="match status" value="1"/>
</dbReference>
<evidence type="ECO:0000256" key="4">
    <source>
        <dbReference type="ARBA" id="ARBA00022964"/>
    </source>
</evidence>
<evidence type="ECO:0000313" key="11">
    <source>
        <dbReference type="Proteomes" id="UP000018144"/>
    </source>
</evidence>
<organism evidence="10 11">
    <name type="scientific">Pyronema omphalodes (strain CBS 100304)</name>
    <name type="common">Pyronema confluens</name>
    <dbReference type="NCBI Taxonomy" id="1076935"/>
    <lineage>
        <taxon>Eukaryota</taxon>
        <taxon>Fungi</taxon>
        <taxon>Dikarya</taxon>
        <taxon>Ascomycota</taxon>
        <taxon>Pezizomycotina</taxon>
        <taxon>Pezizomycetes</taxon>
        <taxon>Pezizales</taxon>
        <taxon>Pyronemataceae</taxon>
        <taxon>Pyronema</taxon>
    </lineage>
</organism>
<dbReference type="STRING" id="1076935.U4L2A8"/>
<evidence type="ECO:0000256" key="8">
    <source>
        <dbReference type="PIRSR" id="PIRSR610300-51"/>
    </source>
</evidence>
<gene>
    <name evidence="10" type="ORF">PCON_10005</name>
</gene>
<dbReference type="PANTHER" id="PTHR12918">
    <property type="entry name" value="CYSTEINE DIOXYGENASE"/>
    <property type="match status" value="1"/>
</dbReference>
<feature type="cross-link" description="3'-(S-cysteinyl)-tyrosine (Cys-Tyr)" evidence="7">
    <location>
        <begin position="129"/>
        <end position="197"/>
    </location>
</feature>
<keyword evidence="7" id="KW-0883">Thioether bond</keyword>
<dbReference type="EC" id="1.13.11.20" evidence="2 9"/>
<dbReference type="Proteomes" id="UP000018144">
    <property type="component" value="Unassembled WGS sequence"/>
</dbReference>
<dbReference type="InterPro" id="IPR011051">
    <property type="entry name" value="RmlC_Cupin_sf"/>
</dbReference>
<sequence>MPIPHPPSPTEKKATLCTRIPRGELCRTHSNPNLKADDNRFLSLRDEINRILGPSSGIDSSDVSVDEIMDAMKQYISSEKDWNSFALSDPSRNYTRNFVDHGNGKANLLLLVWNPGKGSLPHDHAGAHCIMKVLKGSLRETLYNIPEATAENKQQPLSVRKTTVYGNDEVTYISDDIGLHKIENASSTEIAVSLHLYTPPYAEKNGCHAFDVKTGKKTKVEMCTYYSLYGQRNVTQEAKGRSC</sequence>
<keyword evidence="4 9" id="KW-0223">Dioxygenase</keyword>
<keyword evidence="11" id="KW-1185">Reference proteome</keyword>
<accession>U4L2A8</accession>
<dbReference type="SUPFAM" id="SSF51182">
    <property type="entry name" value="RmlC-like cupins"/>
    <property type="match status" value="1"/>
</dbReference>
<proteinExistence type="inferred from homology"/>
<feature type="binding site" evidence="8">
    <location>
        <position position="180"/>
    </location>
    <ligand>
        <name>Fe cation</name>
        <dbReference type="ChEBI" id="CHEBI:24875"/>
        <note>catalytic</note>
    </ligand>
</feature>
<evidence type="ECO:0000313" key="10">
    <source>
        <dbReference type="EMBL" id="CCX10411.1"/>
    </source>
</evidence>
<dbReference type="GO" id="GO:0019448">
    <property type="term" value="P:L-cysteine catabolic process"/>
    <property type="evidence" value="ECO:0007669"/>
    <property type="project" value="TreeGrafter"/>
</dbReference>
<dbReference type="PANTHER" id="PTHR12918:SF1">
    <property type="entry name" value="CYSTEINE DIOXYGENASE TYPE 1"/>
    <property type="match status" value="1"/>
</dbReference>
<dbReference type="Gene3D" id="2.60.120.10">
    <property type="entry name" value="Jelly Rolls"/>
    <property type="match status" value="1"/>
</dbReference>
<comment type="similarity">
    <text evidence="1 9">Belongs to the cysteine dioxygenase family.</text>
</comment>
<dbReference type="GO" id="GO:0008198">
    <property type="term" value="F:ferrous iron binding"/>
    <property type="evidence" value="ECO:0007669"/>
    <property type="project" value="TreeGrafter"/>
</dbReference>
<evidence type="ECO:0000256" key="6">
    <source>
        <dbReference type="ARBA" id="ARBA00023004"/>
    </source>
</evidence>
<feature type="binding site" evidence="8">
    <location>
        <position position="122"/>
    </location>
    <ligand>
        <name>Fe cation</name>
        <dbReference type="ChEBI" id="CHEBI:24875"/>
        <note>catalytic</note>
    </ligand>
</feature>
<evidence type="ECO:0000256" key="9">
    <source>
        <dbReference type="RuleBase" id="RU366010"/>
    </source>
</evidence>
<dbReference type="OMA" id="YTENQVT"/>
<evidence type="ECO:0000256" key="5">
    <source>
        <dbReference type="ARBA" id="ARBA00023002"/>
    </source>
</evidence>
<keyword evidence="5 9" id="KW-0560">Oxidoreductase</keyword>
<evidence type="ECO:0000256" key="1">
    <source>
        <dbReference type="ARBA" id="ARBA00006622"/>
    </source>
</evidence>
<dbReference type="InterPro" id="IPR014710">
    <property type="entry name" value="RmlC-like_jellyroll"/>
</dbReference>
<dbReference type="CDD" id="cd10548">
    <property type="entry name" value="cupin_CDO"/>
    <property type="match status" value="1"/>
</dbReference>
<name>U4L2A8_PYROM</name>
<comment type="catalytic activity">
    <reaction evidence="9">
        <text>L-cysteine + O2 = 3-sulfino-L-alanine + H(+)</text>
        <dbReference type="Rhea" id="RHEA:20441"/>
        <dbReference type="ChEBI" id="CHEBI:15378"/>
        <dbReference type="ChEBI" id="CHEBI:15379"/>
        <dbReference type="ChEBI" id="CHEBI:35235"/>
        <dbReference type="ChEBI" id="CHEBI:61085"/>
        <dbReference type="EC" id="1.13.11.20"/>
    </reaction>
</comment>
<dbReference type="eggNOG" id="KOG4064">
    <property type="taxonomic scope" value="Eukaryota"/>
</dbReference>
<dbReference type="InterPro" id="IPR010300">
    <property type="entry name" value="CDO_1"/>
</dbReference>
<reference evidence="10 11" key="1">
    <citation type="journal article" date="2013" name="PLoS Genet.">
        <title>The genome and development-dependent transcriptomes of Pyronema confluens: a window into fungal evolution.</title>
        <authorList>
            <person name="Traeger S."/>
            <person name="Altegoer F."/>
            <person name="Freitag M."/>
            <person name="Gabaldon T."/>
            <person name="Kempken F."/>
            <person name="Kumar A."/>
            <person name="Marcet-Houben M."/>
            <person name="Poggeler S."/>
            <person name="Stajich J.E."/>
            <person name="Nowrousian M."/>
        </authorList>
    </citation>
    <scope>NUCLEOTIDE SEQUENCE [LARGE SCALE GENOMIC DNA]</scope>
    <source>
        <strain evidence="11">CBS 100304</strain>
        <tissue evidence="10">Vegetative mycelium</tissue>
    </source>
</reference>
<dbReference type="OrthoDB" id="543511at2759"/>
<comment type="cofactor">
    <cofactor evidence="9">
        <name>Fe cation</name>
        <dbReference type="ChEBI" id="CHEBI:24875"/>
    </cofactor>
    <text evidence="9">Binds 1 Fe cation per subunit.</text>
</comment>
<evidence type="ECO:0000256" key="7">
    <source>
        <dbReference type="PIRSR" id="PIRSR610300-50"/>
    </source>
</evidence>
<evidence type="ECO:0000256" key="3">
    <source>
        <dbReference type="ARBA" id="ARBA00022723"/>
    </source>
</evidence>
<feature type="binding site" evidence="8">
    <location>
        <position position="124"/>
    </location>
    <ligand>
        <name>Fe cation</name>
        <dbReference type="ChEBI" id="CHEBI:24875"/>
        <note>catalytic</note>
    </ligand>
</feature>
<dbReference type="AlphaFoldDB" id="U4L2A8"/>
<keyword evidence="6 8" id="KW-0408">Iron</keyword>
<dbReference type="GO" id="GO:0017172">
    <property type="term" value="F:cysteine dioxygenase activity"/>
    <property type="evidence" value="ECO:0007669"/>
    <property type="project" value="UniProtKB-UniRule"/>
</dbReference>
<evidence type="ECO:0000256" key="2">
    <source>
        <dbReference type="ARBA" id="ARBA00013133"/>
    </source>
</evidence>
<dbReference type="EMBL" id="HF935540">
    <property type="protein sequence ID" value="CCX10411.1"/>
    <property type="molecule type" value="Genomic_DNA"/>
</dbReference>
<protein>
    <recommendedName>
        <fullName evidence="2 9">Cysteine dioxygenase</fullName>
        <ecNumber evidence="2 9">1.13.11.20</ecNumber>
    </recommendedName>
</protein>
<keyword evidence="3 8" id="KW-0479">Metal-binding</keyword>